<dbReference type="GO" id="GO:0004601">
    <property type="term" value="F:peroxidase activity"/>
    <property type="evidence" value="ECO:0007669"/>
    <property type="project" value="UniProtKB-KW"/>
</dbReference>
<evidence type="ECO:0000259" key="6">
    <source>
        <dbReference type="PROSITE" id="PS51352"/>
    </source>
</evidence>
<dbReference type="InterPro" id="IPR029759">
    <property type="entry name" value="GPX_AS"/>
</dbReference>
<dbReference type="PROSITE" id="PS51352">
    <property type="entry name" value="THIOREDOXIN_2"/>
    <property type="match status" value="1"/>
</dbReference>
<dbReference type="InterPro" id="IPR000889">
    <property type="entry name" value="Glutathione_peroxidase"/>
</dbReference>
<dbReference type="Gene3D" id="3.40.30.10">
    <property type="entry name" value="Glutaredoxin"/>
    <property type="match status" value="1"/>
</dbReference>
<evidence type="ECO:0000256" key="3">
    <source>
        <dbReference type="ARBA" id="ARBA00023002"/>
    </source>
</evidence>
<dbReference type="OrthoDB" id="9789406at2"/>
<organism evidence="7 8">
    <name type="scientific">Kurthia sibirica</name>
    <dbReference type="NCBI Taxonomy" id="202750"/>
    <lineage>
        <taxon>Bacteria</taxon>
        <taxon>Bacillati</taxon>
        <taxon>Bacillota</taxon>
        <taxon>Bacilli</taxon>
        <taxon>Bacillales</taxon>
        <taxon>Caryophanaceae</taxon>
        <taxon>Kurthia</taxon>
    </lineage>
</organism>
<evidence type="ECO:0000256" key="5">
    <source>
        <dbReference type="RuleBase" id="RU000499"/>
    </source>
</evidence>
<dbReference type="InterPro" id="IPR013766">
    <property type="entry name" value="Thioredoxin_domain"/>
</dbReference>
<dbReference type="FunFam" id="3.40.30.10:FF:000010">
    <property type="entry name" value="Glutathione peroxidase"/>
    <property type="match status" value="1"/>
</dbReference>
<comment type="caution">
    <text evidence="7">The sequence shown here is derived from an EMBL/GenBank/DDBJ whole genome shotgun (WGS) entry which is preliminary data.</text>
</comment>
<dbReference type="Proteomes" id="UP000245938">
    <property type="component" value="Unassembled WGS sequence"/>
</dbReference>
<name>A0A2U3ARA4_9BACL</name>
<gene>
    <name evidence="7" type="ORF">DEX24_01435</name>
</gene>
<dbReference type="PANTHER" id="PTHR11592">
    <property type="entry name" value="GLUTATHIONE PEROXIDASE"/>
    <property type="match status" value="1"/>
</dbReference>
<dbReference type="CDD" id="cd00340">
    <property type="entry name" value="GSH_Peroxidase"/>
    <property type="match status" value="1"/>
</dbReference>
<dbReference type="PROSITE" id="PS51355">
    <property type="entry name" value="GLUTATHIONE_PEROXID_3"/>
    <property type="match status" value="1"/>
</dbReference>
<evidence type="ECO:0000313" key="7">
    <source>
        <dbReference type="EMBL" id="PWI26985.1"/>
    </source>
</evidence>
<evidence type="ECO:0000313" key="8">
    <source>
        <dbReference type="Proteomes" id="UP000245938"/>
    </source>
</evidence>
<keyword evidence="2 5" id="KW-0575">Peroxidase</keyword>
<dbReference type="SUPFAM" id="SSF52833">
    <property type="entry name" value="Thioredoxin-like"/>
    <property type="match status" value="1"/>
</dbReference>
<feature type="active site" evidence="4">
    <location>
        <position position="35"/>
    </location>
</feature>
<reference evidence="7 8" key="1">
    <citation type="submission" date="2018-05" db="EMBL/GenBank/DDBJ databases">
        <title>Kurthia sibirica genome sequence.</title>
        <authorList>
            <person name="Maclea K.S."/>
            <person name="Goen A.E."/>
        </authorList>
    </citation>
    <scope>NUCLEOTIDE SEQUENCE [LARGE SCALE GENOMIC DNA]</scope>
    <source>
        <strain evidence="7 8">ATCC 49154</strain>
    </source>
</reference>
<dbReference type="PANTHER" id="PTHR11592:SF78">
    <property type="entry name" value="GLUTATHIONE PEROXIDASE"/>
    <property type="match status" value="1"/>
</dbReference>
<comment type="similarity">
    <text evidence="1 5">Belongs to the glutathione peroxidase family.</text>
</comment>
<dbReference type="PRINTS" id="PR01011">
    <property type="entry name" value="GLUTPROXDASE"/>
</dbReference>
<dbReference type="PIRSF" id="PIRSF000303">
    <property type="entry name" value="Glutathion_perox"/>
    <property type="match status" value="1"/>
</dbReference>
<dbReference type="RefSeq" id="WP_109304608.1">
    <property type="nucleotide sequence ID" value="NZ_BJUF01000088.1"/>
</dbReference>
<protein>
    <recommendedName>
        <fullName evidence="5">Glutathione peroxidase</fullName>
    </recommendedName>
</protein>
<dbReference type="Pfam" id="PF00255">
    <property type="entry name" value="GSHPx"/>
    <property type="match status" value="1"/>
</dbReference>
<dbReference type="PROSITE" id="PS00460">
    <property type="entry name" value="GLUTATHIONE_PEROXID_1"/>
    <property type="match status" value="1"/>
</dbReference>
<accession>A0A2U3ARA4</accession>
<dbReference type="EMBL" id="QFVR01000001">
    <property type="protein sequence ID" value="PWI26985.1"/>
    <property type="molecule type" value="Genomic_DNA"/>
</dbReference>
<proteinExistence type="inferred from homology"/>
<dbReference type="AlphaFoldDB" id="A0A2U3ARA4"/>
<sequence length="156" mass="17914">MSIYDYKVQLEDGKEYSMSDYKGKAMLIVNTASKCGFTPQFEELEKLYEDYKEEDFVVLGFPTNQFKQEVATAQEAAQECRLNYGVTFPMHSMIQVNGAQEDPLFTYLKDHTKGFLGSSIKWNFTKFLIDKEGNIVGRYASKDKPLSLSKDIEKLL</sequence>
<keyword evidence="3 5" id="KW-0560">Oxidoreductase</keyword>
<dbReference type="GO" id="GO:0034599">
    <property type="term" value="P:cellular response to oxidative stress"/>
    <property type="evidence" value="ECO:0007669"/>
    <property type="project" value="TreeGrafter"/>
</dbReference>
<keyword evidence="8" id="KW-1185">Reference proteome</keyword>
<evidence type="ECO:0000256" key="4">
    <source>
        <dbReference type="PIRSR" id="PIRSR000303-1"/>
    </source>
</evidence>
<evidence type="ECO:0000256" key="2">
    <source>
        <dbReference type="ARBA" id="ARBA00022559"/>
    </source>
</evidence>
<feature type="domain" description="Thioredoxin" evidence="6">
    <location>
        <begin position="1"/>
        <end position="156"/>
    </location>
</feature>
<dbReference type="InterPro" id="IPR036249">
    <property type="entry name" value="Thioredoxin-like_sf"/>
</dbReference>
<evidence type="ECO:0000256" key="1">
    <source>
        <dbReference type="ARBA" id="ARBA00006926"/>
    </source>
</evidence>